<dbReference type="OMA" id="EASCQCA"/>
<dbReference type="EMBL" id="NKQK01000023">
    <property type="protein sequence ID" value="PSR96139.1"/>
    <property type="molecule type" value="Genomic_DNA"/>
</dbReference>
<dbReference type="STRING" id="1590841.A0A2R6PSY2"/>
<sequence length="111" mass="12462">MARPCCSIEMEPRTLNQGQLTHAREAAVDIVHKNEQKEASTIFMEGLKPVDPVKEVVWIVKKEDTLGRKLVIECEEKTQIIEPSCKCLCSSAILESPEKVELIKEPLSAPF</sequence>
<dbReference type="GO" id="GO:0016853">
    <property type="term" value="F:isomerase activity"/>
    <property type="evidence" value="ECO:0007669"/>
    <property type="project" value="UniProtKB-KW"/>
</dbReference>
<proteinExistence type="predicted"/>
<evidence type="ECO:0000313" key="1">
    <source>
        <dbReference type="EMBL" id="PSR96139.1"/>
    </source>
</evidence>
<name>A0A2R6PSY2_ACTCC</name>
<gene>
    <name evidence="1" type="ORF">CEY00_Acc22274</name>
</gene>
<dbReference type="InParanoid" id="A0A2R6PSY2"/>
<dbReference type="PANTHER" id="PTHR34808">
    <property type="entry name" value="EXPRESSED PROTEIN"/>
    <property type="match status" value="1"/>
</dbReference>
<dbReference type="PANTHER" id="PTHR34808:SF5">
    <property type="entry name" value="SMP DOMAIN-CONTAINING PROTEIN"/>
    <property type="match status" value="1"/>
</dbReference>
<reference evidence="2" key="2">
    <citation type="journal article" date="2018" name="BMC Genomics">
        <title>A manually annotated Actinidia chinensis var. chinensis (kiwifruit) genome highlights the challenges associated with draft genomes and gene prediction in plants.</title>
        <authorList>
            <person name="Pilkington S.M."/>
            <person name="Crowhurst R."/>
            <person name="Hilario E."/>
            <person name="Nardozza S."/>
            <person name="Fraser L."/>
            <person name="Peng Y."/>
            <person name="Gunaseelan K."/>
            <person name="Simpson R."/>
            <person name="Tahir J."/>
            <person name="Deroles S.C."/>
            <person name="Templeton K."/>
            <person name="Luo Z."/>
            <person name="Davy M."/>
            <person name="Cheng C."/>
            <person name="McNeilage M."/>
            <person name="Scaglione D."/>
            <person name="Liu Y."/>
            <person name="Zhang Q."/>
            <person name="Datson P."/>
            <person name="De Silva N."/>
            <person name="Gardiner S.E."/>
            <person name="Bassett H."/>
            <person name="Chagne D."/>
            <person name="McCallum J."/>
            <person name="Dzierzon H."/>
            <person name="Deng C."/>
            <person name="Wang Y.Y."/>
            <person name="Barron L."/>
            <person name="Manako K."/>
            <person name="Bowen J."/>
            <person name="Foster T.M."/>
            <person name="Erridge Z.A."/>
            <person name="Tiffin H."/>
            <person name="Waite C.N."/>
            <person name="Davies K.M."/>
            <person name="Grierson E.P."/>
            <person name="Laing W.A."/>
            <person name="Kirk R."/>
            <person name="Chen X."/>
            <person name="Wood M."/>
            <person name="Montefiori M."/>
            <person name="Brummell D.A."/>
            <person name="Schwinn K.E."/>
            <person name="Catanach A."/>
            <person name="Fullerton C."/>
            <person name="Li D."/>
            <person name="Meiyalaghan S."/>
            <person name="Nieuwenhuizen N."/>
            <person name="Read N."/>
            <person name="Prakash R."/>
            <person name="Hunter D."/>
            <person name="Zhang H."/>
            <person name="McKenzie M."/>
            <person name="Knabel M."/>
            <person name="Harris A."/>
            <person name="Allan A.C."/>
            <person name="Gleave A."/>
            <person name="Chen A."/>
            <person name="Janssen B.J."/>
            <person name="Plunkett B."/>
            <person name="Ampomah-Dwamena C."/>
            <person name="Voogd C."/>
            <person name="Leif D."/>
            <person name="Lafferty D."/>
            <person name="Souleyre E.J.F."/>
            <person name="Varkonyi-Gasic E."/>
            <person name="Gambi F."/>
            <person name="Hanley J."/>
            <person name="Yao J.L."/>
            <person name="Cheung J."/>
            <person name="David K.M."/>
            <person name="Warren B."/>
            <person name="Marsh K."/>
            <person name="Snowden K.C."/>
            <person name="Lin-Wang K."/>
            <person name="Brian L."/>
            <person name="Martinez-Sanchez M."/>
            <person name="Wang M."/>
            <person name="Ileperuma N."/>
            <person name="Macnee N."/>
            <person name="Campin R."/>
            <person name="McAtee P."/>
            <person name="Drummond R.S.M."/>
            <person name="Espley R.V."/>
            <person name="Ireland H.S."/>
            <person name="Wu R."/>
            <person name="Atkinson R.G."/>
            <person name="Karunairetnam S."/>
            <person name="Bulley S."/>
            <person name="Chunkath S."/>
            <person name="Hanley Z."/>
            <person name="Storey R."/>
            <person name="Thrimawithana A.H."/>
            <person name="Thomson S."/>
            <person name="David C."/>
            <person name="Testolin R."/>
            <person name="Huang H."/>
            <person name="Hellens R.P."/>
            <person name="Schaffer R.J."/>
        </authorList>
    </citation>
    <scope>NUCLEOTIDE SEQUENCE [LARGE SCALE GENOMIC DNA]</scope>
    <source>
        <strain evidence="2">cv. Red5</strain>
    </source>
</reference>
<evidence type="ECO:0000313" key="2">
    <source>
        <dbReference type="Proteomes" id="UP000241394"/>
    </source>
</evidence>
<accession>A0A2R6PSY2</accession>
<dbReference type="OrthoDB" id="1719804at2759"/>
<keyword evidence="2" id="KW-1185">Reference proteome</keyword>
<organism evidence="1 2">
    <name type="scientific">Actinidia chinensis var. chinensis</name>
    <name type="common">Chinese soft-hair kiwi</name>
    <dbReference type="NCBI Taxonomy" id="1590841"/>
    <lineage>
        <taxon>Eukaryota</taxon>
        <taxon>Viridiplantae</taxon>
        <taxon>Streptophyta</taxon>
        <taxon>Embryophyta</taxon>
        <taxon>Tracheophyta</taxon>
        <taxon>Spermatophyta</taxon>
        <taxon>Magnoliopsida</taxon>
        <taxon>eudicotyledons</taxon>
        <taxon>Gunneridae</taxon>
        <taxon>Pentapetalae</taxon>
        <taxon>asterids</taxon>
        <taxon>Ericales</taxon>
        <taxon>Actinidiaceae</taxon>
        <taxon>Actinidia</taxon>
    </lineage>
</organism>
<keyword evidence="1" id="KW-0413">Isomerase</keyword>
<protein>
    <submittedName>
        <fullName evidence="1">Mannose-6-phosphate isomerase</fullName>
    </submittedName>
</protein>
<comment type="caution">
    <text evidence="1">The sequence shown here is derived from an EMBL/GenBank/DDBJ whole genome shotgun (WGS) entry which is preliminary data.</text>
</comment>
<reference evidence="1 2" key="1">
    <citation type="submission" date="2017-07" db="EMBL/GenBank/DDBJ databases">
        <title>An improved, manually edited Actinidia chinensis var. chinensis (kiwifruit) genome highlights the challenges associated with draft genomes and gene prediction in plants.</title>
        <authorList>
            <person name="Pilkington S."/>
            <person name="Crowhurst R."/>
            <person name="Hilario E."/>
            <person name="Nardozza S."/>
            <person name="Fraser L."/>
            <person name="Peng Y."/>
            <person name="Gunaseelan K."/>
            <person name="Simpson R."/>
            <person name="Tahir J."/>
            <person name="Deroles S."/>
            <person name="Templeton K."/>
            <person name="Luo Z."/>
            <person name="Davy M."/>
            <person name="Cheng C."/>
            <person name="Mcneilage M."/>
            <person name="Scaglione D."/>
            <person name="Liu Y."/>
            <person name="Zhang Q."/>
            <person name="Datson P."/>
            <person name="De Silva N."/>
            <person name="Gardiner S."/>
            <person name="Bassett H."/>
            <person name="Chagne D."/>
            <person name="Mccallum J."/>
            <person name="Dzierzon H."/>
            <person name="Deng C."/>
            <person name="Wang Y.-Y."/>
            <person name="Barron N."/>
            <person name="Manako K."/>
            <person name="Bowen J."/>
            <person name="Foster T."/>
            <person name="Erridge Z."/>
            <person name="Tiffin H."/>
            <person name="Waite C."/>
            <person name="Davies K."/>
            <person name="Grierson E."/>
            <person name="Laing W."/>
            <person name="Kirk R."/>
            <person name="Chen X."/>
            <person name="Wood M."/>
            <person name="Montefiori M."/>
            <person name="Brummell D."/>
            <person name="Schwinn K."/>
            <person name="Catanach A."/>
            <person name="Fullerton C."/>
            <person name="Li D."/>
            <person name="Meiyalaghan S."/>
            <person name="Nieuwenhuizen N."/>
            <person name="Read N."/>
            <person name="Prakash R."/>
            <person name="Hunter D."/>
            <person name="Zhang H."/>
            <person name="Mckenzie M."/>
            <person name="Knabel M."/>
            <person name="Harris A."/>
            <person name="Allan A."/>
            <person name="Chen A."/>
            <person name="Janssen B."/>
            <person name="Plunkett B."/>
            <person name="Dwamena C."/>
            <person name="Voogd C."/>
            <person name="Leif D."/>
            <person name="Lafferty D."/>
            <person name="Souleyre E."/>
            <person name="Varkonyi-Gasic E."/>
            <person name="Gambi F."/>
            <person name="Hanley J."/>
            <person name="Yao J.-L."/>
            <person name="Cheung J."/>
            <person name="David K."/>
            <person name="Warren B."/>
            <person name="Marsh K."/>
            <person name="Snowden K."/>
            <person name="Lin-Wang K."/>
            <person name="Brian L."/>
            <person name="Martinez-Sanchez M."/>
            <person name="Wang M."/>
            <person name="Ileperuma N."/>
            <person name="Macnee N."/>
            <person name="Campin R."/>
            <person name="Mcatee P."/>
            <person name="Drummond R."/>
            <person name="Espley R."/>
            <person name="Ireland H."/>
            <person name="Wu R."/>
            <person name="Atkinson R."/>
            <person name="Karunairetnam S."/>
            <person name="Bulley S."/>
            <person name="Chunkath S."/>
            <person name="Hanley Z."/>
            <person name="Storey R."/>
            <person name="Thrimawithana A."/>
            <person name="Thomson S."/>
            <person name="David C."/>
            <person name="Testolin R."/>
        </authorList>
    </citation>
    <scope>NUCLEOTIDE SEQUENCE [LARGE SCALE GENOMIC DNA]</scope>
    <source>
        <strain evidence="2">cv. Red5</strain>
        <tissue evidence="1">Young leaf</tissue>
    </source>
</reference>
<dbReference type="Proteomes" id="UP000241394">
    <property type="component" value="Chromosome LG23"/>
</dbReference>
<dbReference type="AlphaFoldDB" id="A0A2R6PSY2"/>
<dbReference type="Gramene" id="PSR96139">
    <property type="protein sequence ID" value="PSR96139"/>
    <property type="gene ID" value="CEY00_Acc22274"/>
</dbReference>